<evidence type="ECO:0000256" key="1">
    <source>
        <dbReference type="ARBA" id="ARBA00004370"/>
    </source>
</evidence>
<accession>A0ABQ0ILV2</accession>
<dbReference type="PANTHER" id="PTHR37042">
    <property type="entry name" value="OUTER MEMBRANE PROTEIN RV1973"/>
    <property type="match status" value="1"/>
</dbReference>
<comment type="caution">
    <text evidence="5">The sequence shown here is derived from an EMBL/GenBank/DDBJ whole genome shotgun (WGS) entry which is preliminary data.</text>
</comment>
<name>A0ABQ0ILV2_9ACTN</name>
<organism evidence="5 6">
    <name type="scientific">Gordonia paraffinivorans NBRC 108238</name>
    <dbReference type="NCBI Taxonomy" id="1223543"/>
    <lineage>
        <taxon>Bacteria</taxon>
        <taxon>Bacillati</taxon>
        <taxon>Actinomycetota</taxon>
        <taxon>Actinomycetes</taxon>
        <taxon>Mycobacteriales</taxon>
        <taxon>Gordoniaceae</taxon>
        <taxon>Gordonia</taxon>
    </lineage>
</organism>
<protein>
    <recommendedName>
        <fullName evidence="7">Mce-associated membrane protein</fullName>
    </recommendedName>
</protein>
<keyword evidence="6" id="KW-1185">Reference proteome</keyword>
<dbReference type="EMBL" id="BAOQ01000023">
    <property type="protein sequence ID" value="GAC84544.1"/>
    <property type="molecule type" value="Genomic_DNA"/>
</dbReference>
<reference evidence="5 6" key="1">
    <citation type="submission" date="2013-02" db="EMBL/GenBank/DDBJ databases">
        <title>Whole genome shotgun sequence of Gordonia paraffinivorans NBRC 108238.</title>
        <authorList>
            <person name="Isaki-Nakamura S."/>
            <person name="Hosoyama A."/>
            <person name="Tsuchikane K."/>
            <person name="Ando Y."/>
            <person name="Baba S."/>
            <person name="Ohji S."/>
            <person name="Hamada M."/>
            <person name="Tamura T."/>
            <person name="Yamazoe A."/>
            <person name="Yamazaki S."/>
            <person name="Fujita N."/>
        </authorList>
    </citation>
    <scope>NUCLEOTIDE SEQUENCE [LARGE SCALE GENOMIC DNA]</scope>
    <source>
        <strain evidence="5 6">NBRC 108238</strain>
    </source>
</reference>
<evidence type="ECO:0008006" key="7">
    <source>
        <dbReference type="Google" id="ProtNLM"/>
    </source>
</evidence>
<evidence type="ECO:0000256" key="3">
    <source>
        <dbReference type="SAM" id="MobiDB-lite"/>
    </source>
</evidence>
<dbReference type="Proteomes" id="UP000035021">
    <property type="component" value="Unassembled WGS sequence"/>
</dbReference>
<feature type="transmembrane region" description="Helical" evidence="4">
    <location>
        <begin position="39"/>
        <end position="61"/>
    </location>
</feature>
<keyword evidence="4" id="KW-0812">Transmembrane</keyword>
<evidence type="ECO:0000313" key="5">
    <source>
        <dbReference type="EMBL" id="GAC84544.1"/>
    </source>
</evidence>
<gene>
    <name evidence="5" type="ORF">GP2_023_00680</name>
</gene>
<comment type="subcellular location">
    <subcellularLocation>
        <location evidence="1">Membrane</location>
    </subcellularLocation>
</comment>
<feature type="compositionally biased region" description="Polar residues" evidence="3">
    <location>
        <begin position="15"/>
        <end position="25"/>
    </location>
</feature>
<feature type="region of interest" description="Disordered" evidence="3">
    <location>
        <begin position="1"/>
        <end position="30"/>
    </location>
</feature>
<evidence type="ECO:0000256" key="2">
    <source>
        <dbReference type="ARBA" id="ARBA00023136"/>
    </source>
</evidence>
<proteinExistence type="predicted"/>
<evidence type="ECO:0000256" key="4">
    <source>
        <dbReference type="SAM" id="Phobius"/>
    </source>
</evidence>
<keyword evidence="4" id="KW-1133">Transmembrane helix</keyword>
<evidence type="ECO:0000313" key="6">
    <source>
        <dbReference type="Proteomes" id="UP000035021"/>
    </source>
</evidence>
<dbReference type="PANTHER" id="PTHR37042:SF4">
    <property type="entry name" value="OUTER MEMBRANE PROTEIN RV1973"/>
    <property type="match status" value="1"/>
</dbReference>
<sequence>MSAMSGTPEKPGTAPGSTQPGSTPTAGEGTGARSALLRVVPLALSVVAVIAALVCVVVFAISASDATETETAREDATQAAEQAVLNITTIDPADLDEFKRRVDASLTGQAKDEVLGTGERKPGQQQNVLEMLAEAGPDAAKLSARLLRSAPSEVNAEEEKAKVLVYVVTTLQRPDQPPVEQTRGFDVSMVKSDGAWKAENVVGLEGIEYADAGGGAAPAPERGN</sequence>
<keyword evidence="2 4" id="KW-0472">Membrane</keyword>